<gene>
    <name evidence="1" type="ORF">GCM10008942_04660</name>
</gene>
<proteinExistence type="predicted"/>
<keyword evidence="2" id="KW-1185">Reference proteome</keyword>
<organism evidence="1 2">
    <name type="scientific">Rhizomicrobium electricum</name>
    <dbReference type="NCBI Taxonomy" id="480070"/>
    <lineage>
        <taxon>Bacteria</taxon>
        <taxon>Pseudomonadati</taxon>
        <taxon>Pseudomonadota</taxon>
        <taxon>Alphaproteobacteria</taxon>
        <taxon>Micropepsales</taxon>
        <taxon>Micropepsaceae</taxon>
        <taxon>Rhizomicrobium</taxon>
    </lineage>
</organism>
<dbReference type="EMBL" id="BAAADD010000001">
    <property type="protein sequence ID" value="GAA0559251.1"/>
    <property type="molecule type" value="Genomic_DNA"/>
</dbReference>
<comment type="caution">
    <text evidence="1">The sequence shown here is derived from an EMBL/GenBank/DDBJ whole genome shotgun (WGS) entry which is preliminary data.</text>
</comment>
<evidence type="ECO:0000313" key="2">
    <source>
        <dbReference type="Proteomes" id="UP001499951"/>
    </source>
</evidence>
<reference evidence="1 2" key="1">
    <citation type="journal article" date="2019" name="Int. J. Syst. Evol. Microbiol.">
        <title>The Global Catalogue of Microorganisms (GCM) 10K type strain sequencing project: providing services to taxonomists for standard genome sequencing and annotation.</title>
        <authorList>
            <consortium name="The Broad Institute Genomics Platform"/>
            <consortium name="The Broad Institute Genome Sequencing Center for Infectious Disease"/>
            <person name="Wu L."/>
            <person name="Ma J."/>
        </authorList>
    </citation>
    <scope>NUCLEOTIDE SEQUENCE [LARGE SCALE GENOMIC DNA]</scope>
    <source>
        <strain evidence="1 2">JCM 15089</strain>
    </source>
</reference>
<accession>A0ABN1E5N9</accession>
<evidence type="ECO:0000313" key="1">
    <source>
        <dbReference type="EMBL" id="GAA0559251.1"/>
    </source>
</evidence>
<protein>
    <submittedName>
        <fullName evidence="1">Uncharacterized protein</fullName>
    </submittedName>
</protein>
<dbReference type="Proteomes" id="UP001499951">
    <property type="component" value="Unassembled WGS sequence"/>
</dbReference>
<name>A0ABN1E5N9_9PROT</name>
<sequence length="110" mass="11800">MRRADHGVLELALIEIGAGEFERIAETVEYVLDGFAAGRHAVFDMAADLGDDRGALLGRQAAQGAFERGEIGGEGICHEVFSTTSRMAMRNETQADFMAPSVSVPSAVNW</sequence>